<dbReference type="Proteomes" id="UP001143347">
    <property type="component" value="Unassembled WGS sequence"/>
</dbReference>
<feature type="transmembrane region" description="Helical" evidence="8">
    <location>
        <begin position="262"/>
        <end position="285"/>
    </location>
</feature>
<gene>
    <name evidence="10" type="ORF">OSB52_22705</name>
</gene>
<feature type="transmembrane region" description="Helical" evidence="8">
    <location>
        <begin position="139"/>
        <end position="162"/>
    </location>
</feature>
<feature type="transmembrane region" description="Helical" evidence="8">
    <location>
        <begin position="331"/>
        <end position="351"/>
    </location>
</feature>
<dbReference type="Pfam" id="PF00582">
    <property type="entry name" value="Usp"/>
    <property type="match status" value="1"/>
</dbReference>
<evidence type="ECO:0000256" key="3">
    <source>
        <dbReference type="ARBA" id="ARBA00022448"/>
    </source>
</evidence>
<dbReference type="PANTHER" id="PTHR42718:SF9">
    <property type="entry name" value="MAJOR FACILITATOR SUPERFAMILY MULTIDRUG TRANSPORTER MFSC"/>
    <property type="match status" value="1"/>
</dbReference>
<feature type="transmembrane region" description="Helical" evidence="8">
    <location>
        <begin position="51"/>
        <end position="68"/>
    </location>
</feature>
<evidence type="ECO:0000256" key="2">
    <source>
        <dbReference type="ARBA" id="ARBA00008791"/>
    </source>
</evidence>
<evidence type="ECO:0000256" key="8">
    <source>
        <dbReference type="SAM" id="Phobius"/>
    </source>
</evidence>
<feature type="transmembrane region" description="Helical" evidence="8">
    <location>
        <begin position="305"/>
        <end position="324"/>
    </location>
</feature>
<feature type="transmembrane region" description="Helical" evidence="8">
    <location>
        <begin position="80"/>
        <end position="98"/>
    </location>
</feature>
<evidence type="ECO:0000256" key="4">
    <source>
        <dbReference type="ARBA" id="ARBA00022692"/>
    </source>
</evidence>
<dbReference type="PANTHER" id="PTHR42718">
    <property type="entry name" value="MAJOR FACILITATOR SUPERFAMILY MULTIDRUG TRANSPORTER MFSC"/>
    <property type="match status" value="1"/>
</dbReference>
<dbReference type="CDD" id="cd00293">
    <property type="entry name" value="USP-like"/>
    <property type="match status" value="1"/>
</dbReference>
<feature type="transmembrane region" description="Helical" evidence="8">
    <location>
        <begin position="357"/>
        <end position="380"/>
    </location>
</feature>
<organism evidence="10 11">
    <name type="scientific">Gordonia aquimaris</name>
    <dbReference type="NCBI Taxonomy" id="2984863"/>
    <lineage>
        <taxon>Bacteria</taxon>
        <taxon>Bacillati</taxon>
        <taxon>Actinomycetota</taxon>
        <taxon>Actinomycetes</taxon>
        <taxon>Mycobacteriales</taxon>
        <taxon>Gordoniaceae</taxon>
        <taxon>Gordonia</taxon>
    </lineage>
</organism>
<feature type="transmembrane region" description="Helical" evidence="8">
    <location>
        <begin position="168"/>
        <end position="187"/>
    </location>
</feature>
<dbReference type="InterPro" id="IPR006016">
    <property type="entry name" value="UspA"/>
</dbReference>
<evidence type="ECO:0000259" key="9">
    <source>
        <dbReference type="PROSITE" id="PS50850"/>
    </source>
</evidence>
<dbReference type="InterPro" id="IPR011701">
    <property type="entry name" value="MFS"/>
</dbReference>
<comment type="caution">
    <text evidence="10">The sequence shown here is derived from an EMBL/GenBank/DDBJ whole genome shotgun (WGS) entry which is preliminary data.</text>
</comment>
<evidence type="ECO:0000256" key="7">
    <source>
        <dbReference type="SAM" id="MobiDB-lite"/>
    </source>
</evidence>
<keyword evidence="3" id="KW-0813">Transport</keyword>
<dbReference type="AlphaFoldDB" id="A0A9X3D8U9"/>
<dbReference type="RefSeq" id="WP_266063632.1">
    <property type="nucleotide sequence ID" value="NZ_JAPKFM010000035.1"/>
</dbReference>
<comment type="subcellular location">
    <subcellularLocation>
        <location evidence="1">Cell membrane</location>
        <topology evidence="1">Multi-pass membrane protein</topology>
    </subcellularLocation>
</comment>
<feature type="transmembrane region" description="Helical" evidence="8">
    <location>
        <begin position="392"/>
        <end position="416"/>
    </location>
</feature>
<protein>
    <submittedName>
        <fullName evidence="10">MFS transporter</fullName>
    </submittedName>
</protein>
<feature type="transmembrane region" description="Helical" evidence="8">
    <location>
        <begin position="104"/>
        <end position="127"/>
    </location>
</feature>
<proteinExistence type="inferred from homology"/>
<dbReference type="InterPro" id="IPR014729">
    <property type="entry name" value="Rossmann-like_a/b/a_fold"/>
</dbReference>
<keyword evidence="11" id="KW-1185">Reference proteome</keyword>
<feature type="transmembrane region" description="Helical" evidence="8">
    <location>
        <begin position="231"/>
        <end position="250"/>
    </location>
</feature>
<dbReference type="Pfam" id="PF07690">
    <property type="entry name" value="MFS_1"/>
    <property type="match status" value="1"/>
</dbReference>
<feature type="transmembrane region" description="Helical" evidence="8">
    <location>
        <begin position="12"/>
        <end position="31"/>
    </location>
</feature>
<evidence type="ECO:0000256" key="5">
    <source>
        <dbReference type="ARBA" id="ARBA00022989"/>
    </source>
</evidence>
<keyword evidence="4 8" id="KW-0812">Transmembrane</keyword>
<dbReference type="PROSITE" id="PS50850">
    <property type="entry name" value="MFS"/>
    <property type="match status" value="1"/>
</dbReference>
<evidence type="ECO:0000256" key="1">
    <source>
        <dbReference type="ARBA" id="ARBA00004651"/>
    </source>
</evidence>
<dbReference type="InterPro" id="IPR006015">
    <property type="entry name" value="Universal_stress_UspA"/>
</dbReference>
<dbReference type="GO" id="GO:0005886">
    <property type="term" value="C:plasma membrane"/>
    <property type="evidence" value="ECO:0007669"/>
    <property type="project" value="UniProtKB-SubCell"/>
</dbReference>
<feature type="domain" description="Major facilitator superfamily (MFS) profile" evidence="9">
    <location>
        <begin position="12"/>
        <end position="452"/>
    </location>
</feature>
<dbReference type="Gene3D" id="1.20.1250.20">
    <property type="entry name" value="MFS general substrate transporter like domains"/>
    <property type="match status" value="1"/>
</dbReference>
<comment type="similarity">
    <text evidence="2">Belongs to the universal stress protein A family.</text>
</comment>
<evidence type="ECO:0000313" key="10">
    <source>
        <dbReference type="EMBL" id="MCX2966891.1"/>
    </source>
</evidence>
<evidence type="ECO:0000256" key="6">
    <source>
        <dbReference type="ARBA" id="ARBA00023136"/>
    </source>
</evidence>
<dbReference type="EMBL" id="JAPKFM010000035">
    <property type="protein sequence ID" value="MCX2966891.1"/>
    <property type="molecule type" value="Genomic_DNA"/>
</dbReference>
<feature type="region of interest" description="Disordered" evidence="7">
    <location>
        <begin position="658"/>
        <end position="685"/>
    </location>
</feature>
<dbReference type="Gene3D" id="3.40.50.620">
    <property type="entry name" value="HUPs"/>
    <property type="match status" value="1"/>
</dbReference>
<reference evidence="10" key="1">
    <citation type="submission" date="2022-10" db="EMBL/GenBank/DDBJ databases">
        <title>WGS of marine actinomycetes from Thailand.</title>
        <authorList>
            <person name="Thawai C."/>
        </authorList>
    </citation>
    <scope>NUCLEOTIDE SEQUENCE</scope>
    <source>
        <strain evidence="10">SW21</strain>
    </source>
</reference>
<name>A0A9X3D8U9_9ACTN</name>
<keyword evidence="6 8" id="KW-0472">Membrane</keyword>
<evidence type="ECO:0000313" key="11">
    <source>
        <dbReference type="Proteomes" id="UP001143347"/>
    </source>
</evidence>
<dbReference type="InterPro" id="IPR036259">
    <property type="entry name" value="MFS_trans_sf"/>
</dbReference>
<dbReference type="SUPFAM" id="SSF52402">
    <property type="entry name" value="Adenine nucleotide alpha hydrolases-like"/>
    <property type="match status" value="1"/>
</dbReference>
<dbReference type="PRINTS" id="PR01438">
    <property type="entry name" value="UNVRSLSTRESS"/>
</dbReference>
<feature type="transmembrane region" description="Helical" evidence="8">
    <location>
        <begin position="428"/>
        <end position="450"/>
    </location>
</feature>
<dbReference type="GO" id="GO:0022857">
    <property type="term" value="F:transmembrane transporter activity"/>
    <property type="evidence" value="ECO:0007669"/>
    <property type="project" value="InterPro"/>
</dbReference>
<dbReference type="SUPFAM" id="SSF103473">
    <property type="entry name" value="MFS general substrate transporter"/>
    <property type="match status" value="1"/>
</dbReference>
<feature type="transmembrane region" description="Helical" evidence="8">
    <location>
        <begin position="199"/>
        <end position="219"/>
    </location>
</feature>
<keyword evidence="5 8" id="KW-1133">Transmembrane helix</keyword>
<sequence>MRQGPFAGRYPAVAVMVTFALIPYLALSAAIEPLVPTITAQLGMTPQMMSLASGLANAAYAAGTVLAVQLAQHLPQRRMLLAYAVVLVVGAVVTAGAVNGVMFTFGLIFLGLATSMLLIAAAPSLTIGFPKKRLPQTAMIMNMCVFGAVAIGPFIGGVQSAAGQWRPLFWIIAGIAVLALAMAVLTFEDAPPADPTAPRDLRAIGLAAAGCVLAFAGAARLTTHGLFDVEVALPMFVGLALIVTLITYQFRARRPLLTVRAVLTSSIPVAGVGLALFAAAASIAATSLTAAALMDELSAFRVGLLYLPELGGAIVMAVVFGVVISRRAMHYLPLVGMVLLAAGIVVFQLALPANQPLVLLGAALTGLALGATVAPALFVTGFSLQSNSLQRVFAIIELLRAVAAFLVAPILANIVVAASADRLDGTRHALWIGFGLAIAGAVFGIAVYALSGARPQKPDLDRFLEGDAAAWHSPPLLARLRGTAAPAPTRSEPVDRGLPAPAPIAEADLDRATPGPICFAYDGSDLARSAIVAAPGLVGPGRDAVVVCVWQPADVGFTPPPDERFDPNNAHEVARMAERVAAAGAHLAEQAGFRARSVAVEATPTWQGIVFAAQAEKARLIVLGPHPRGGLLAALQGSVSATVAAHTAIPVLFVPSPADTETDKTVESGASPQVNGRSAAVGVGE</sequence>
<dbReference type="InterPro" id="IPR020846">
    <property type="entry name" value="MFS_dom"/>
</dbReference>
<accession>A0A9X3D8U9</accession>